<dbReference type="EMBL" id="AJWY01001575">
    <property type="protein sequence ID" value="EKC79589.1"/>
    <property type="molecule type" value="Genomic_DNA"/>
</dbReference>
<feature type="non-terminal residue" evidence="1">
    <location>
        <position position="44"/>
    </location>
</feature>
<gene>
    <name evidence="1" type="ORF">LEA_02281</name>
</gene>
<evidence type="ECO:0000313" key="1">
    <source>
        <dbReference type="EMBL" id="EKC79589.1"/>
    </source>
</evidence>
<dbReference type="AlphaFoldDB" id="K1UHZ6"/>
<comment type="caution">
    <text evidence="1">The sequence shown here is derived from an EMBL/GenBank/DDBJ whole genome shotgun (WGS) entry which is preliminary data.</text>
</comment>
<name>K1UHZ6_9ZZZZ</name>
<accession>K1UHZ6</accession>
<protein>
    <submittedName>
        <fullName evidence="1">Uncharacterized protein</fullName>
    </submittedName>
</protein>
<sequence>MANICDTQYKVTGSRKAEADLWNTLQELEVNSNNVYLYLLAEHY</sequence>
<proteinExistence type="predicted"/>
<organism evidence="1">
    <name type="scientific">human gut metagenome</name>
    <dbReference type="NCBI Taxonomy" id="408170"/>
    <lineage>
        <taxon>unclassified sequences</taxon>
        <taxon>metagenomes</taxon>
        <taxon>organismal metagenomes</taxon>
    </lineage>
</organism>
<reference evidence="1" key="1">
    <citation type="journal article" date="2013" name="Environ. Microbiol.">
        <title>Microbiota from the distal guts of lean and obese adolescents exhibit partial functional redundancy besides clear differences in community structure.</title>
        <authorList>
            <person name="Ferrer M."/>
            <person name="Ruiz A."/>
            <person name="Lanza F."/>
            <person name="Haange S.B."/>
            <person name="Oberbach A."/>
            <person name="Till H."/>
            <person name="Bargiela R."/>
            <person name="Campoy C."/>
            <person name="Segura M.T."/>
            <person name="Richter M."/>
            <person name="von Bergen M."/>
            <person name="Seifert J."/>
            <person name="Suarez A."/>
        </authorList>
    </citation>
    <scope>NUCLEOTIDE SEQUENCE</scope>
</reference>